<dbReference type="Pfam" id="PF13302">
    <property type="entry name" value="Acetyltransf_3"/>
    <property type="match status" value="1"/>
</dbReference>
<organism evidence="5 6">
    <name type="scientific">Prauserella isguenensis</name>
    <dbReference type="NCBI Taxonomy" id="1470180"/>
    <lineage>
        <taxon>Bacteria</taxon>
        <taxon>Bacillati</taxon>
        <taxon>Actinomycetota</taxon>
        <taxon>Actinomycetes</taxon>
        <taxon>Pseudonocardiales</taxon>
        <taxon>Pseudonocardiaceae</taxon>
        <taxon>Prauserella</taxon>
    </lineage>
</organism>
<evidence type="ECO:0000259" key="4">
    <source>
        <dbReference type="PROSITE" id="PS51186"/>
    </source>
</evidence>
<dbReference type="PANTHER" id="PTHR43792:SF8">
    <property type="entry name" value="[RIBOSOMAL PROTEIN US5]-ALANINE N-ACETYLTRANSFERASE"/>
    <property type="match status" value="1"/>
</dbReference>
<keyword evidence="6" id="KW-1185">Reference proteome</keyword>
<reference evidence="5 6" key="1">
    <citation type="submission" date="2020-08" db="EMBL/GenBank/DDBJ databases">
        <title>Genomic Encyclopedia of Type Strains, Phase III (KMG-III): the genomes of soil and plant-associated and newly described type strains.</title>
        <authorList>
            <person name="Whitman W."/>
        </authorList>
    </citation>
    <scope>NUCLEOTIDE SEQUENCE [LARGE SCALE GENOMIC DNA]</scope>
    <source>
        <strain evidence="5 6">CECT 8577</strain>
    </source>
</reference>
<dbReference type="Proteomes" id="UP000550714">
    <property type="component" value="Unassembled WGS sequence"/>
</dbReference>
<dbReference type="AlphaFoldDB" id="A0A839S142"/>
<protein>
    <submittedName>
        <fullName evidence="5">Ribosomal-protein-alanine N-acetyltransferase</fullName>
        <ecNumber evidence="5">2.3.1.267</ecNumber>
    </submittedName>
</protein>
<evidence type="ECO:0000256" key="2">
    <source>
        <dbReference type="ARBA" id="ARBA00023315"/>
    </source>
</evidence>
<keyword evidence="2 5" id="KW-0012">Acyltransferase</keyword>
<comment type="similarity">
    <text evidence="3">Belongs to the acetyltransferase family. RimJ subfamily.</text>
</comment>
<dbReference type="PANTHER" id="PTHR43792">
    <property type="entry name" value="GNAT FAMILY, PUTATIVE (AFU_ORTHOLOGUE AFUA_3G00765)-RELATED-RELATED"/>
    <property type="match status" value="1"/>
</dbReference>
<dbReference type="EC" id="2.3.1.267" evidence="5"/>
<evidence type="ECO:0000256" key="1">
    <source>
        <dbReference type="ARBA" id="ARBA00022679"/>
    </source>
</evidence>
<dbReference type="InterPro" id="IPR051531">
    <property type="entry name" value="N-acetyltransferase"/>
</dbReference>
<keyword evidence="1 5" id="KW-0808">Transferase</keyword>
<gene>
    <name evidence="5" type="ORF">FHS23_001452</name>
</gene>
<dbReference type="GO" id="GO:0008999">
    <property type="term" value="F:protein-N-terminal-alanine acetyltransferase activity"/>
    <property type="evidence" value="ECO:0007669"/>
    <property type="project" value="UniProtKB-EC"/>
</dbReference>
<comment type="caution">
    <text evidence="5">The sequence shown here is derived from an EMBL/GenBank/DDBJ whole genome shotgun (WGS) entry which is preliminary data.</text>
</comment>
<evidence type="ECO:0000313" key="5">
    <source>
        <dbReference type="EMBL" id="MBB3050457.1"/>
    </source>
</evidence>
<dbReference type="EMBL" id="JACHWU010000001">
    <property type="protein sequence ID" value="MBB3050457.1"/>
    <property type="molecule type" value="Genomic_DNA"/>
</dbReference>
<feature type="domain" description="N-acetyltransferase" evidence="4">
    <location>
        <begin position="29"/>
        <end position="200"/>
    </location>
</feature>
<dbReference type="PROSITE" id="PS51186">
    <property type="entry name" value="GNAT"/>
    <property type="match status" value="1"/>
</dbReference>
<evidence type="ECO:0000256" key="3">
    <source>
        <dbReference type="ARBA" id="ARBA00038502"/>
    </source>
</evidence>
<evidence type="ECO:0000313" key="6">
    <source>
        <dbReference type="Proteomes" id="UP000550714"/>
    </source>
</evidence>
<dbReference type="GO" id="GO:0005737">
    <property type="term" value="C:cytoplasm"/>
    <property type="evidence" value="ECO:0007669"/>
    <property type="project" value="TreeGrafter"/>
</dbReference>
<proteinExistence type="inferred from homology"/>
<dbReference type="SUPFAM" id="SSF55729">
    <property type="entry name" value="Acyl-CoA N-acyltransferases (Nat)"/>
    <property type="match status" value="1"/>
</dbReference>
<accession>A0A839S142</accession>
<dbReference type="Gene3D" id="3.40.630.30">
    <property type="match status" value="1"/>
</dbReference>
<dbReference type="InterPro" id="IPR016181">
    <property type="entry name" value="Acyl_CoA_acyltransferase"/>
</dbReference>
<dbReference type="InterPro" id="IPR000182">
    <property type="entry name" value="GNAT_dom"/>
</dbReference>
<dbReference type="RefSeq" id="WP_183649723.1">
    <property type="nucleotide sequence ID" value="NZ_JACHWU010000001.1"/>
</dbReference>
<name>A0A839S142_9PSEU</name>
<sequence>MSEREPLGESQHPGWPARPLPLIVDGAEVRLRPVRWRDASAWSRLRLRDRDYLERWEPTGTGAWEERNSGWAWPPQCTQLRALARRGQCLPLAIEVDGGFAGQITVGNIVRAALRSAWIGYWVTSDLAGRGIATAAVAMMTDHAFGPGRLHRLEATVRPENAASVRVLTKVGFRKEGLFERYLNVTGEWRDHIVYAITAEETGHGLVERLVAAGRAAHVHSS</sequence>